<reference evidence="2" key="2">
    <citation type="submission" date="2023-11" db="UniProtKB">
        <authorList>
            <consortium name="WormBaseParasite"/>
        </authorList>
    </citation>
    <scope>IDENTIFICATION</scope>
</reference>
<name>A0AA85G1E0_9TREM</name>
<dbReference type="Proteomes" id="UP000050792">
    <property type="component" value="Unassembled WGS sequence"/>
</dbReference>
<organism evidence="1 2">
    <name type="scientific">Schistosoma rodhaini</name>
    <dbReference type="NCBI Taxonomy" id="6188"/>
    <lineage>
        <taxon>Eukaryota</taxon>
        <taxon>Metazoa</taxon>
        <taxon>Spiralia</taxon>
        <taxon>Lophotrochozoa</taxon>
        <taxon>Platyhelminthes</taxon>
        <taxon>Trematoda</taxon>
        <taxon>Digenea</taxon>
        <taxon>Strigeidida</taxon>
        <taxon>Schistosomatoidea</taxon>
        <taxon>Schistosomatidae</taxon>
        <taxon>Schistosoma</taxon>
    </lineage>
</organism>
<evidence type="ECO:0008006" key="3">
    <source>
        <dbReference type="Google" id="ProtNLM"/>
    </source>
</evidence>
<dbReference type="WBParaSite" id="SRDH1_75930.1">
    <property type="protein sequence ID" value="SRDH1_75930.1"/>
    <property type="gene ID" value="SRDH1_75930"/>
</dbReference>
<accession>A0AA85G1E0</accession>
<dbReference type="AlphaFoldDB" id="A0AA85G1E0"/>
<evidence type="ECO:0000313" key="2">
    <source>
        <dbReference type="WBParaSite" id="SRDH1_75930.1"/>
    </source>
</evidence>
<reference evidence="1" key="1">
    <citation type="submission" date="2022-06" db="EMBL/GenBank/DDBJ databases">
        <authorList>
            <person name="Berger JAMES D."/>
            <person name="Berger JAMES D."/>
        </authorList>
    </citation>
    <scope>NUCLEOTIDE SEQUENCE [LARGE SCALE GENOMIC DNA]</scope>
</reference>
<sequence length="102" mass="11379">MFINIIKALYTNISGRVMTYNYLSSLYHSSSVVRQHSPISLFLLSVLIDGILESSLMDIGNGSVNLLPGERFFDIEYADNIVLLCDKTQAMQTAFSHLAMCP</sequence>
<proteinExistence type="predicted"/>
<keyword evidence="1" id="KW-1185">Reference proteome</keyword>
<evidence type="ECO:0000313" key="1">
    <source>
        <dbReference type="Proteomes" id="UP000050792"/>
    </source>
</evidence>
<protein>
    <recommendedName>
        <fullName evidence="3">Reverse transcriptase domain-containing protein</fullName>
    </recommendedName>
</protein>